<protein>
    <recommendedName>
        <fullName evidence="4">Secreted protein</fullName>
    </recommendedName>
</protein>
<reference evidence="2 3" key="1">
    <citation type="submission" date="2020-05" db="EMBL/GenBank/DDBJ databases">
        <title>The draft genome of Cronobacter sakazakii strain 145005.</title>
        <authorList>
            <person name="Yang J."/>
            <person name="Liu L."/>
            <person name="Feng Y."/>
            <person name="Zong Z."/>
        </authorList>
    </citation>
    <scope>NUCLEOTIDE SEQUENCE [LARGE SCALE GENOMIC DNA]</scope>
    <source>
        <strain evidence="2 3">145005</strain>
    </source>
</reference>
<dbReference type="EMBL" id="JABTXY010000012">
    <property type="protein sequence ID" value="NYV41622.1"/>
    <property type="molecule type" value="Genomic_DNA"/>
</dbReference>
<proteinExistence type="predicted"/>
<sequence length="70" mass="7831">MKIKSLVFALLVFSTLMPIAHASPSQDKVQAMNDFMNCGDPKSDKCLDAYQRIQDAEKAEKEQAIRQASQ</sequence>
<evidence type="ECO:0000256" key="1">
    <source>
        <dbReference type="SAM" id="SignalP"/>
    </source>
</evidence>
<comment type="caution">
    <text evidence="2">The sequence shown here is derived from an EMBL/GenBank/DDBJ whole genome shotgun (WGS) entry which is preliminary data.</text>
</comment>
<dbReference type="Proteomes" id="UP000548673">
    <property type="component" value="Unassembled WGS sequence"/>
</dbReference>
<evidence type="ECO:0000313" key="3">
    <source>
        <dbReference type="Proteomes" id="UP000548673"/>
    </source>
</evidence>
<dbReference type="RefSeq" id="WP_029591063.1">
    <property type="nucleotide sequence ID" value="NZ_CBDBYQ010000029.1"/>
</dbReference>
<dbReference type="AlphaFoldDB" id="A0A853HBV3"/>
<evidence type="ECO:0000313" key="2">
    <source>
        <dbReference type="EMBL" id="NYV41622.1"/>
    </source>
</evidence>
<feature type="signal peptide" evidence="1">
    <location>
        <begin position="1"/>
        <end position="22"/>
    </location>
</feature>
<name>A0A853HBV3_CROSK</name>
<accession>A0A853HBV3</accession>
<keyword evidence="1" id="KW-0732">Signal</keyword>
<evidence type="ECO:0008006" key="4">
    <source>
        <dbReference type="Google" id="ProtNLM"/>
    </source>
</evidence>
<organism evidence="2 3">
    <name type="scientific">Cronobacter sakazakii</name>
    <name type="common">Enterobacter sakazakii</name>
    <dbReference type="NCBI Taxonomy" id="28141"/>
    <lineage>
        <taxon>Bacteria</taxon>
        <taxon>Pseudomonadati</taxon>
        <taxon>Pseudomonadota</taxon>
        <taxon>Gammaproteobacteria</taxon>
        <taxon>Enterobacterales</taxon>
        <taxon>Enterobacteriaceae</taxon>
        <taxon>Cronobacter</taxon>
    </lineage>
</organism>
<feature type="chain" id="PRO_5032751320" description="Secreted protein" evidence="1">
    <location>
        <begin position="23"/>
        <end position="70"/>
    </location>
</feature>
<gene>
    <name evidence="2" type="ORF">HRR37_04275</name>
</gene>